<keyword evidence="6 10" id="KW-0472">Membrane</keyword>
<dbReference type="PROSITE" id="PS50262">
    <property type="entry name" value="G_PROTEIN_RECEP_F1_2"/>
    <property type="match status" value="1"/>
</dbReference>
<name>A0AAD9PBD0_RIDPI</name>
<feature type="region of interest" description="Disordered" evidence="9">
    <location>
        <begin position="96"/>
        <end position="130"/>
    </location>
</feature>
<dbReference type="GO" id="GO:0004930">
    <property type="term" value="F:G protein-coupled receptor activity"/>
    <property type="evidence" value="ECO:0007669"/>
    <property type="project" value="UniProtKB-KW"/>
</dbReference>
<keyword evidence="4 10" id="KW-1133">Transmembrane helix</keyword>
<feature type="transmembrane region" description="Helical" evidence="10">
    <location>
        <begin position="287"/>
        <end position="307"/>
    </location>
</feature>
<evidence type="ECO:0000256" key="6">
    <source>
        <dbReference type="ARBA" id="ARBA00023136"/>
    </source>
</evidence>
<evidence type="ECO:0000313" key="12">
    <source>
        <dbReference type="EMBL" id="KAK2191572.1"/>
    </source>
</evidence>
<evidence type="ECO:0000259" key="11">
    <source>
        <dbReference type="PROSITE" id="PS50262"/>
    </source>
</evidence>
<dbReference type="InterPro" id="IPR000276">
    <property type="entry name" value="GPCR_Rhodpsn"/>
</dbReference>
<evidence type="ECO:0000256" key="7">
    <source>
        <dbReference type="ARBA" id="ARBA00023170"/>
    </source>
</evidence>
<keyword evidence="5" id="KW-0297">G-protein coupled receptor</keyword>
<keyword evidence="8" id="KW-0807">Transducer</keyword>
<dbReference type="InterPro" id="IPR017452">
    <property type="entry name" value="GPCR_Rhodpsn_7TM"/>
</dbReference>
<feature type="transmembrane region" description="Helical" evidence="10">
    <location>
        <begin position="170"/>
        <end position="190"/>
    </location>
</feature>
<comment type="caution">
    <text evidence="12">The sequence shown here is derived from an EMBL/GenBank/DDBJ whole genome shotgun (WGS) entry which is preliminary data.</text>
</comment>
<evidence type="ECO:0000256" key="1">
    <source>
        <dbReference type="ARBA" id="ARBA00004651"/>
    </source>
</evidence>
<feature type="transmembrane region" description="Helical" evidence="10">
    <location>
        <begin position="202"/>
        <end position="224"/>
    </location>
</feature>
<dbReference type="PANTHER" id="PTHR24228">
    <property type="entry name" value="B2 BRADYKININ RECEPTOR/ANGIOTENSIN II RECEPTOR"/>
    <property type="match status" value="1"/>
</dbReference>
<evidence type="ECO:0000256" key="8">
    <source>
        <dbReference type="ARBA" id="ARBA00023224"/>
    </source>
</evidence>
<dbReference type="Gene3D" id="1.20.1070.10">
    <property type="entry name" value="Rhodopsin 7-helix transmembrane proteins"/>
    <property type="match status" value="1"/>
</dbReference>
<evidence type="ECO:0000313" key="13">
    <source>
        <dbReference type="Proteomes" id="UP001209878"/>
    </source>
</evidence>
<keyword evidence="2" id="KW-1003">Cell membrane</keyword>
<keyword evidence="13" id="KW-1185">Reference proteome</keyword>
<dbReference type="Proteomes" id="UP001209878">
    <property type="component" value="Unassembled WGS sequence"/>
</dbReference>
<gene>
    <name evidence="12" type="ORF">NP493_51g05036</name>
</gene>
<protein>
    <recommendedName>
        <fullName evidence="11">G-protein coupled receptors family 1 profile domain-containing protein</fullName>
    </recommendedName>
</protein>
<feature type="transmembrane region" description="Helical" evidence="10">
    <location>
        <begin position="244"/>
        <end position="267"/>
    </location>
</feature>
<feature type="domain" description="G-protein coupled receptors family 1 profile" evidence="11">
    <location>
        <begin position="182"/>
        <end position="298"/>
    </location>
</feature>
<dbReference type="SUPFAM" id="SSF81321">
    <property type="entry name" value="Family A G protein-coupled receptor-like"/>
    <property type="match status" value="1"/>
</dbReference>
<evidence type="ECO:0000256" key="9">
    <source>
        <dbReference type="SAM" id="MobiDB-lite"/>
    </source>
</evidence>
<evidence type="ECO:0000256" key="2">
    <source>
        <dbReference type="ARBA" id="ARBA00022475"/>
    </source>
</evidence>
<dbReference type="GO" id="GO:0005886">
    <property type="term" value="C:plasma membrane"/>
    <property type="evidence" value="ECO:0007669"/>
    <property type="project" value="UniProtKB-SubCell"/>
</dbReference>
<keyword evidence="7" id="KW-0675">Receptor</keyword>
<dbReference type="PANTHER" id="PTHR24228:SF59">
    <property type="entry name" value="NEUROPEPTIDE RECEPTOR 15"/>
    <property type="match status" value="1"/>
</dbReference>
<proteinExistence type="predicted"/>
<dbReference type="AlphaFoldDB" id="A0AAD9PBD0"/>
<feature type="non-terminal residue" evidence="12">
    <location>
        <position position="1"/>
    </location>
</feature>
<feature type="transmembrane region" description="Helical" evidence="10">
    <location>
        <begin position="337"/>
        <end position="356"/>
    </location>
</feature>
<accession>A0AAD9PBD0</accession>
<keyword evidence="3 10" id="KW-0812">Transmembrane</keyword>
<evidence type="ECO:0000256" key="5">
    <source>
        <dbReference type="ARBA" id="ARBA00023040"/>
    </source>
</evidence>
<sequence length="437" mass="47918">VFCGAISGQRQDGVDIVKRCILAADDGRANPSNQKLHAKTQNEILIGQTYPQCDTYGERPATRKHLRLPVGCRENPTKLSDGGHRLPVEADTVPVISSSEGTRPNIDDAAGFGSRNEGDTPTDLPAGGPAGRTRTHRILGPLHDPLWFIEPDTPLPTRPAMHWSESVEGAYLWSIALLGGVTNTIVLVTCACSRRALRPLHVLVAALALADLLVACVYVPTYTYLLVDVPAASVTAADRRMCRIARGVFVLAAGASLSVKDLIAIYFRLMVGSRRWRHRIFRHTPVLALLAWLVNAAVIFAPCYAGFPLVDLYPNALPCATAANGTVDRWKAHAEQAYYPTGVTFVCFVEVHVAILTGRRMCKLQRYSTEIPPQPAREEKQQTGQRTVCQMKLLCTCRCRDRKVTSTQFLVARTSDLTGVYDSYDTARLLEESARAV</sequence>
<reference evidence="12" key="1">
    <citation type="journal article" date="2023" name="Mol. Biol. Evol.">
        <title>Third-Generation Sequencing Reveals the Adaptive Role of the Epigenome in Three Deep-Sea Polychaetes.</title>
        <authorList>
            <person name="Perez M."/>
            <person name="Aroh O."/>
            <person name="Sun Y."/>
            <person name="Lan Y."/>
            <person name="Juniper S.K."/>
            <person name="Young C.R."/>
            <person name="Angers B."/>
            <person name="Qian P.Y."/>
        </authorList>
    </citation>
    <scope>NUCLEOTIDE SEQUENCE</scope>
    <source>
        <strain evidence="12">R07B-5</strain>
    </source>
</reference>
<evidence type="ECO:0000256" key="10">
    <source>
        <dbReference type="SAM" id="Phobius"/>
    </source>
</evidence>
<evidence type="ECO:0000256" key="3">
    <source>
        <dbReference type="ARBA" id="ARBA00022692"/>
    </source>
</evidence>
<organism evidence="12 13">
    <name type="scientific">Ridgeia piscesae</name>
    <name type="common">Tubeworm</name>
    <dbReference type="NCBI Taxonomy" id="27915"/>
    <lineage>
        <taxon>Eukaryota</taxon>
        <taxon>Metazoa</taxon>
        <taxon>Spiralia</taxon>
        <taxon>Lophotrochozoa</taxon>
        <taxon>Annelida</taxon>
        <taxon>Polychaeta</taxon>
        <taxon>Sedentaria</taxon>
        <taxon>Canalipalpata</taxon>
        <taxon>Sabellida</taxon>
        <taxon>Siboglinidae</taxon>
        <taxon>Ridgeia</taxon>
    </lineage>
</organism>
<comment type="subcellular location">
    <subcellularLocation>
        <location evidence="1">Cell membrane</location>
        <topology evidence="1">Multi-pass membrane protein</topology>
    </subcellularLocation>
</comment>
<dbReference type="Pfam" id="PF00001">
    <property type="entry name" value="7tm_1"/>
    <property type="match status" value="1"/>
</dbReference>
<dbReference type="EMBL" id="JAODUO010000050">
    <property type="protein sequence ID" value="KAK2191572.1"/>
    <property type="molecule type" value="Genomic_DNA"/>
</dbReference>
<evidence type="ECO:0000256" key="4">
    <source>
        <dbReference type="ARBA" id="ARBA00022989"/>
    </source>
</evidence>